<comment type="similarity">
    <text evidence="10">Belongs to the methyl-accepting chemotaxis (MCP) protein family.</text>
</comment>
<evidence type="ECO:0000256" key="6">
    <source>
        <dbReference type="ARBA" id="ARBA00022692"/>
    </source>
</evidence>
<evidence type="ECO:0000256" key="3">
    <source>
        <dbReference type="ARBA" id="ARBA00022481"/>
    </source>
</evidence>
<dbReference type="Proteomes" id="UP000078116">
    <property type="component" value="Unassembled WGS sequence"/>
</dbReference>
<dbReference type="Proteomes" id="UP000077961">
    <property type="component" value="Unassembled WGS sequence"/>
</dbReference>
<feature type="transmembrane region" description="Helical" evidence="13">
    <location>
        <begin position="6"/>
        <end position="33"/>
    </location>
</feature>
<evidence type="ECO:0000259" key="14">
    <source>
        <dbReference type="PROSITE" id="PS50111"/>
    </source>
</evidence>
<organism evidence="17 19">
    <name type="scientific">Paraburkholderia ginsengiterrae</name>
    <dbReference type="NCBI Taxonomy" id="1462993"/>
    <lineage>
        <taxon>Bacteria</taxon>
        <taxon>Pseudomonadati</taxon>
        <taxon>Pseudomonadota</taxon>
        <taxon>Betaproteobacteria</taxon>
        <taxon>Burkholderiales</taxon>
        <taxon>Burkholderiaceae</taxon>
        <taxon>Paraburkholderia</taxon>
    </lineage>
</organism>
<dbReference type="SUPFAM" id="SSF58104">
    <property type="entry name" value="Methyl-accepting chemotaxis protein (MCP) signaling domain"/>
    <property type="match status" value="1"/>
</dbReference>
<dbReference type="InterPro" id="IPR003122">
    <property type="entry name" value="Tar_rcpt_lig-bd"/>
</dbReference>
<evidence type="ECO:0000256" key="8">
    <source>
        <dbReference type="ARBA" id="ARBA00023136"/>
    </source>
</evidence>
<dbReference type="AlphaFoldDB" id="A0A1A9N4L2"/>
<keyword evidence="9 11" id="KW-0807">Transducer</keyword>
<evidence type="ECO:0000313" key="16">
    <source>
        <dbReference type="EMBL" id="OAJ56731.1"/>
    </source>
</evidence>
<accession>A0A1A9N4L2</accession>
<dbReference type="EMBL" id="LXJZ01000184">
    <property type="protein sequence ID" value="OAJ56731.1"/>
    <property type="molecule type" value="Genomic_DNA"/>
</dbReference>
<evidence type="ECO:0000256" key="9">
    <source>
        <dbReference type="ARBA" id="ARBA00023224"/>
    </source>
</evidence>
<dbReference type="STRING" id="1462993.A6V36_33065"/>
<dbReference type="InterPro" id="IPR004090">
    <property type="entry name" value="Chemotax_Me-accpt_rcpt"/>
</dbReference>
<dbReference type="PROSITE" id="PS50885">
    <property type="entry name" value="HAMP"/>
    <property type="match status" value="1"/>
</dbReference>
<evidence type="ECO:0000256" key="12">
    <source>
        <dbReference type="SAM" id="Coils"/>
    </source>
</evidence>
<keyword evidence="7 13" id="KW-1133">Transmembrane helix</keyword>
<evidence type="ECO:0000256" key="4">
    <source>
        <dbReference type="ARBA" id="ARBA00022500"/>
    </source>
</evidence>
<dbReference type="RefSeq" id="WP_064269455.1">
    <property type="nucleotide sequence ID" value="NZ_LXJZ01000184.1"/>
</dbReference>
<protein>
    <submittedName>
        <fullName evidence="17">Chemotaxis protein</fullName>
    </submittedName>
</protein>
<dbReference type="Pfam" id="PF00015">
    <property type="entry name" value="MCPsignal"/>
    <property type="match status" value="1"/>
</dbReference>
<dbReference type="InterPro" id="IPR051310">
    <property type="entry name" value="MCP_chemotaxis"/>
</dbReference>
<dbReference type="SMART" id="SM00304">
    <property type="entry name" value="HAMP"/>
    <property type="match status" value="1"/>
</dbReference>
<dbReference type="PANTHER" id="PTHR43531">
    <property type="entry name" value="PROTEIN ICFG"/>
    <property type="match status" value="1"/>
</dbReference>
<name>A0A1A9N4L2_9BURK</name>
<dbReference type="CDD" id="cd11386">
    <property type="entry name" value="MCP_signal"/>
    <property type="match status" value="1"/>
</dbReference>
<keyword evidence="3" id="KW-0488">Methylation</keyword>
<comment type="caution">
    <text evidence="17">The sequence shown here is derived from an EMBL/GenBank/DDBJ whole genome shotgun (WGS) entry which is preliminary data.</text>
</comment>
<evidence type="ECO:0000256" key="10">
    <source>
        <dbReference type="ARBA" id="ARBA00029447"/>
    </source>
</evidence>
<dbReference type="FunFam" id="1.10.287.950:FF:000001">
    <property type="entry name" value="Methyl-accepting chemotaxis sensory transducer"/>
    <property type="match status" value="1"/>
</dbReference>
<evidence type="ECO:0000256" key="13">
    <source>
        <dbReference type="SAM" id="Phobius"/>
    </source>
</evidence>
<dbReference type="InterPro" id="IPR004089">
    <property type="entry name" value="MCPsignal_dom"/>
</dbReference>
<gene>
    <name evidence="16" type="ORF">A6V36_33065</name>
    <name evidence="17" type="ORF">A6V37_29810</name>
</gene>
<dbReference type="GO" id="GO:0006935">
    <property type="term" value="P:chemotaxis"/>
    <property type="evidence" value="ECO:0007669"/>
    <property type="project" value="UniProtKB-KW"/>
</dbReference>
<keyword evidence="8 13" id="KW-0472">Membrane</keyword>
<feature type="transmembrane region" description="Helical" evidence="13">
    <location>
        <begin position="190"/>
        <end position="212"/>
    </location>
</feature>
<dbReference type="PANTHER" id="PTHR43531:SF14">
    <property type="entry name" value="METHYL-ACCEPTING CHEMOTAXIS PROTEIN I-RELATED"/>
    <property type="match status" value="1"/>
</dbReference>
<dbReference type="Pfam" id="PF02203">
    <property type="entry name" value="TarH"/>
    <property type="match status" value="1"/>
</dbReference>
<feature type="coiled-coil region" evidence="12">
    <location>
        <begin position="471"/>
        <end position="509"/>
    </location>
</feature>
<keyword evidence="2" id="KW-1003">Cell membrane</keyword>
<dbReference type="Pfam" id="PF00672">
    <property type="entry name" value="HAMP"/>
    <property type="match status" value="1"/>
</dbReference>
<keyword evidence="4" id="KW-0145">Chemotaxis</keyword>
<comment type="subcellular location">
    <subcellularLocation>
        <location evidence="1">Cell inner membrane</location>
        <topology evidence="1">Multi-pass membrane protein</topology>
    </subcellularLocation>
</comment>
<dbReference type="SMART" id="SM00283">
    <property type="entry name" value="MA"/>
    <property type="match status" value="1"/>
</dbReference>
<dbReference type="OrthoDB" id="9806477at2"/>
<evidence type="ECO:0000259" key="15">
    <source>
        <dbReference type="PROSITE" id="PS50885"/>
    </source>
</evidence>
<evidence type="ECO:0000313" key="18">
    <source>
        <dbReference type="Proteomes" id="UP000077961"/>
    </source>
</evidence>
<dbReference type="Gene3D" id="1.10.287.950">
    <property type="entry name" value="Methyl-accepting chemotaxis protein"/>
    <property type="match status" value="1"/>
</dbReference>
<evidence type="ECO:0000256" key="5">
    <source>
        <dbReference type="ARBA" id="ARBA00022519"/>
    </source>
</evidence>
<evidence type="ECO:0000256" key="2">
    <source>
        <dbReference type="ARBA" id="ARBA00022475"/>
    </source>
</evidence>
<dbReference type="GO" id="GO:0004888">
    <property type="term" value="F:transmembrane signaling receptor activity"/>
    <property type="evidence" value="ECO:0007669"/>
    <property type="project" value="InterPro"/>
</dbReference>
<keyword evidence="6 13" id="KW-0812">Transmembrane</keyword>
<evidence type="ECO:0000256" key="1">
    <source>
        <dbReference type="ARBA" id="ARBA00004429"/>
    </source>
</evidence>
<reference evidence="18 19" key="1">
    <citation type="submission" date="2016-04" db="EMBL/GenBank/DDBJ databases">
        <title>Reclassification of Paraburkholderia panaciterrae (Farh et al. 2015) Dobritsa &amp; Samadpour 2016 as a later homotypic synonym of Paraburkholderia ginsengiterrae (Farh et al. 2015) Dobritsa &amp; Samadpour 2016.</title>
        <authorList>
            <person name="Dobritsa A.P."/>
            <person name="Kutumbaka K."/>
            <person name="Samadpour M."/>
        </authorList>
    </citation>
    <scope>NUCLEOTIDE SEQUENCE [LARGE SCALE GENOMIC DNA]</scope>
    <source>
        <strain evidence="17 19">DCY85</strain>
        <strain evidence="16 18">DCY85-1</strain>
    </source>
</reference>
<feature type="domain" description="Methyl-accepting transducer" evidence="14">
    <location>
        <begin position="271"/>
        <end position="500"/>
    </location>
</feature>
<feature type="domain" description="HAMP" evidence="15">
    <location>
        <begin position="214"/>
        <end position="266"/>
    </location>
</feature>
<dbReference type="PROSITE" id="PS50111">
    <property type="entry name" value="CHEMOTAXIS_TRANSDUC_2"/>
    <property type="match status" value="1"/>
</dbReference>
<evidence type="ECO:0000256" key="7">
    <source>
        <dbReference type="ARBA" id="ARBA00022989"/>
    </source>
</evidence>
<dbReference type="CDD" id="cd06225">
    <property type="entry name" value="HAMP"/>
    <property type="match status" value="1"/>
</dbReference>
<evidence type="ECO:0000313" key="17">
    <source>
        <dbReference type="EMBL" id="OAJ57154.1"/>
    </source>
</evidence>
<evidence type="ECO:0000256" key="11">
    <source>
        <dbReference type="PROSITE-ProRule" id="PRU00284"/>
    </source>
</evidence>
<proteinExistence type="inferred from homology"/>
<keyword evidence="18" id="KW-1185">Reference proteome</keyword>
<keyword evidence="5" id="KW-0997">Cell inner membrane</keyword>
<evidence type="ECO:0000313" key="19">
    <source>
        <dbReference type="Proteomes" id="UP000078116"/>
    </source>
</evidence>
<dbReference type="InterPro" id="IPR003660">
    <property type="entry name" value="HAMP_dom"/>
</dbReference>
<dbReference type="PRINTS" id="PR00260">
    <property type="entry name" value="CHEMTRNSDUCR"/>
</dbReference>
<keyword evidence="12" id="KW-0175">Coiled coil</keyword>
<dbReference type="EMBL" id="LXKA01000329">
    <property type="protein sequence ID" value="OAJ57154.1"/>
    <property type="molecule type" value="Genomic_DNA"/>
</dbReference>
<dbReference type="GO" id="GO:0005886">
    <property type="term" value="C:plasma membrane"/>
    <property type="evidence" value="ECO:0007669"/>
    <property type="project" value="UniProtKB-SubCell"/>
</dbReference>
<sequence>MFRNITIRVALTITIAGYTGALMLVIATSIAGLKAANTALDRMYRQETSSLRHLSASSDALLQVRVDLGAFETLVAQGRPTDAVLARVHAEQTSSDRELAGYAAQPPSNEVERKLADALRAKREQLMKQALAPEIAALDQNDFMSFRTTQRQAPDTLFSDYRSAELALEDFQAEQQKASFASAQHHFHMLLWLFGAIGSAAIVLGLFARFALTASIVRPIDEAIHHFERIAAGDLTSAIDKLRANEMGRLMAALARMQAGLAAAVGQVRRGTASITHGVREIASGNGDLSIRTEQQAATLEETASSMEELTATVRQNADNARQASALAENASEVAARGGEVVSQVVDVIADMSSSSNRIVDIIGAIEGIAFQTNILALNAAVEAARAGEEGRGFAVVAGEVRALAQRSAAAAKEIRELIGDSVAKVKNGAHLAARAGDTMTEIVAAARNVTGIVSEISVASEEQSRGIDQINRAVTQMDNATQQNAALVEQAAAAAMSLEEQARALDHAVAVFRLAETDMPSAVEPGRQNWMASGPSIVDA</sequence>
<dbReference type="GO" id="GO:0007165">
    <property type="term" value="P:signal transduction"/>
    <property type="evidence" value="ECO:0007669"/>
    <property type="project" value="UniProtKB-KW"/>
</dbReference>